<evidence type="ECO:0000313" key="2">
    <source>
        <dbReference type="EMBL" id="TFY65127.1"/>
    </source>
</evidence>
<gene>
    <name evidence="2" type="ORF">EVG20_g5708</name>
</gene>
<comment type="caution">
    <text evidence="2">The sequence shown here is derived from an EMBL/GenBank/DDBJ whole genome shotgun (WGS) entry which is preliminary data.</text>
</comment>
<dbReference type="AlphaFoldDB" id="A0A4Y9YTT3"/>
<dbReference type="EMBL" id="SEOQ01000348">
    <property type="protein sequence ID" value="TFY65127.1"/>
    <property type="molecule type" value="Genomic_DNA"/>
</dbReference>
<reference evidence="2 3" key="1">
    <citation type="submission" date="2019-02" db="EMBL/GenBank/DDBJ databases">
        <title>Genome sequencing of the rare red list fungi Dentipellis fragilis.</title>
        <authorList>
            <person name="Buettner E."/>
            <person name="Kellner H."/>
        </authorList>
    </citation>
    <scope>NUCLEOTIDE SEQUENCE [LARGE SCALE GENOMIC DNA]</scope>
    <source>
        <strain evidence="2 3">DSM 105465</strain>
    </source>
</reference>
<sequence length="260" mass="28185">MFVSGKLHVDESEARIPPDSAEVGASTPSAPPLRRKAGRWFVHQQGESTPPDTVCQCKLLLEALMDDENMRLSCALALELNLARTSTASLRLASCTHILVARFNFRGPCIQTSDGGRGRALESGRASRRSCASRARRARADVVRLRPVTICLHGHPSRVADEWIWDSSAVHAGSARPHTSRTSCSPTRRGSSISRCPPRHTFAFDAFCMPRDAALVQCAAGLSCRCAHGCEGREVPGYKGNTHWQIAVEAGGQNEKSPDT</sequence>
<feature type="region of interest" description="Disordered" evidence="1">
    <location>
        <begin position="1"/>
        <end position="30"/>
    </location>
</feature>
<evidence type="ECO:0000313" key="3">
    <source>
        <dbReference type="Proteomes" id="UP000298327"/>
    </source>
</evidence>
<dbReference type="Proteomes" id="UP000298327">
    <property type="component" value="Unassembled WGS sequence"/>
</dbReference>
<organism evidence="2 3">
    <name type="scientific">Dentipellis fragilis</name>
    <dbReference type="NCBI Taxonomy" id="205917"/>
    <lineage>
        <taxon>Eukaryota</taxon>
        <taxon>Fungi</taxon>
        <taxon>Dikarya</taxon>
        <taxon>Basidiomycota</taxon>
        <taxon>Agaricomycotina</taxon>
        <taxon>Agaricomycetes</taxon>
        <taxon>Russulales</taxon>
        <taxon>Hericiaceae</taxon>
        <taxon>Dentipellis</taxon>
    </lineage>
</organism>
<name>A0A4Y9YTT3_9AGAM</name>
<feature type="compositionally biased region" description="Basic and acidic residues" evidence="1">
    <location>
        <begin position="7"/>
        <end position="16"/>
    </location>
</feature>
<keyword evidence="3" id="KW-1185">Reference proteome</keyword>
<protein>
    <submittedName>
        <fullName evidence="2">Uncharacterized protein</fullName>
    </submittedName>
</protein>
<accession>A0A4Y9YTT3</accession>
<proteinExistence type="predicted"/>
<evidence type="ECO:0000256" key="1">
    <source>
        <dbReference type="SAM" id="MobiDB-lite"/>
    </source>
</evidence>